<dbReference type="Proteomes" id="UP001057402">
    <property type="component" value="Chromosome 8"/>
</dbReference>
<dbReference type="EMBL" id="CM042887">
    <property type="protein sequence ID" value="KAI4329474.1"/>
    <property type="molecule type" value="Genomic_DNA"/>
</dbReference>
<accession>A0ACB9MZF2</accession>
<reference evidence="2" key="1">
    <citation type="journal article" date="2023" name="Front. Plant Sci.">
        <title>Chromosomal-level genome assembly of Melastoma candidum provides insights into trichome evolution.</title>
        <authorList>
            <person name="Zhong Y."/>
            <person name="Wu W."/>
            <person name="Sun C."/>
            <person name="Zou P."/>
            <person name="Liu Y."/>
            <person name="Dai S."/>
            <person name="Zhou R."/>
        </authorList>
    </citation>
    <scope>NUCLEOTIDE SEQUENCE [LARGE SCALE GENOMIC DNA]</scope>
</reference>
<organism evidence="1 2">
    <name type="scientific">Melastoma candidum</name>
    <dbReference type="NCBI Taxonomy" id="119954"/>
    <lineage>
        <taxon>Eukaryota</taxon>
        <taxon>Viridiplantae</taxon>
        <taxon>Streptophyta</taxon>
        <taxon>Embryophyta</taxon>
        <taxon>Tracheophyta</taxon>
        <taxon>Spermatophyta</taxon>
        <taxon>Magnoliopsida</taxon>
        <taxon>eudicotyledons</taxon>
        <taxon>Gunneridae</taxon>
        <taxon>Pentapetalae</taxon>
        <taxon>rosids</taxon>
        <taxon>malvids</taxon>
        <taxon>Myrtales</taxon>
        <taxon>Melastomataceae</taxon>
        <taxon>Melastomatoideae</taxon>
        <taxon>Melastomateae</taxon>
        <taxon>Melastoma</taxon>
    </lineage>
</organism>
<evidence type="ECO:0000313" key="1">
    <source>
        <dbReference type="EMBL" id="KAI4329474.1"/>
    </source>
</evidence>
<comment type="caution">
    <text evidence="1">The sequence shown here is derived from an EMBL/GenBank/DDBJ whole genome shotgun (WGS) entry which is preliminary data.</text>
</comment>
<proteinExistence type="predicted"/>
<protein>
    <submittedName>
        <fullName evidence="1">Uncharacterized protein</fullName>
    </submittedName>
</protein>
<evidence type="ECO:0000313" key="2">
    <source>
        <dbReference type="Proteomes" id="UP001057402"/>
    </source>
</evidence>
<name>A0ACB9MZF2_9MYRT</name>
<keyword evidence="2" id="KW-1185">Reference proteome</keyword>
<sequence>MYMTKGWKALNASRGSEEMAKKGSKGKGKAKQATSSKKKVAGCSAGNVGESSTNLNSDASMGLGTKQNPIVFDEDGVWVNLNPTRVEEEVDPEHLRIYEEMLKRWMENPPMENVDWSETSSDYETEPSEEEFDPKELPECDALELITSAIVDNSRRPRPPALTSPVIRGVMAQLDQIDTEQSPMQRLKKCRELWQLLGQIEGVPNYIGDLHEELYTLALLDAPDTSWQPDPVVPASPTSGSSTEGELWLDERDDYPPSSPDQEPSWSDD</sequence>
<gene>
    <name evidence="1" type="ORF">MLD38_027860</name>
</gene>